<evidence type="ECO:0000313" key="3">
    <source>
        <dbReference type="Proteomes" id="UP000282087"/>
    </source>
</evidence>
<name>A0A3M6VC40_9STRA</name>
<accession>A0A3M6VC40</accession>
<organism evidence="2 3">
    <name type="scientific">Peronospora effusa</name>
    <dbReference type="NCBI Taxonomy" id="542832"/>
    <lineage>
        <taxon>Eukaryota</taxon>
        <taxon>Sar</taxon>
        <taxon>Stramenopiles</taxon>
        <taxon>Oomycota</taxon>
        <taxon>Peronosporomycetes</taxon>
        <taxon>Peronosporales</taxon>
        <taxon>Peronosporaceae</taxon>
        <taxon>Peronospora</taxon>
    </lineage>
</organism>
<feature type="transmembrane region" description="Helical" evidence="1">
    <location>
        <begin position="76"/>
        <end position="96"/>
    </location>
</feature>
<keyword evidence="1" id="KW-0472">Membrane</keyword>
<keyword evidence="1" id="KW-0812">Transmembrane</keyword>
<proteinExistence type="predicted"/>
<comment type="caution">
    <text evidence="2">The sequence shown here is derived from an EMBL/GenBank/DDBJ whole genome shotgun (WGS) entry which is preliminary data.</text>
</comment>
<dbReference type="AlphaFoldDB" id="A0A3M6VC40"/>
<sequence length="757" mass="82970">MSRPPHCVSGDANGGYSTSCPGVTSKSSSFTPAFLPNTGGNYLHRSFNPGESTMNDMARTNALADCNTIVDMSLRLGRFIMCVVAALIFAFGFALLTSNKKTLTYVYENKLAANETLSAKASSVVEDYNTLFGYIVFGGGKVFEVFCETLIFPTLATYLHNCSLYPGDQPARMHSVAKTRCIFWGLKTVIILMNVGFTSLYVGQTTLDPSATTRRLTASDELTEMLNQMETPWAMDSDADLLHSILRTSLTGFTTPFDFENTCKSVEQGNKSAEQQWEVWPDDVDTTSVSFSFPSHPWNSALLKLDTIVPTKTAEMLMRDNLDNRKKNGITDDWDPVELYSIFQQSIANLGLAGALVDAATPLSLEDLIRAVAGDLKVILSARARLSDLILRLQHRKVAEDVEFITLAISIPFEADNTGTTLCGASGCVYATRASVLEEFHMHPHVSIASNKKDVNSALVYSATSQYVLDFGAAEQAPHEVLTLSLSKLTWQLSPLHLRYDAACAADDEYHCLGLSLPLATDEGALLVGKEALSTQHTVHPVALVTLHPAMITDTSRSDNDALTSWHRMVSSNGKLMHPSSFKCNSLVDAYLMHLESNNFYLDGQRTQDILSAALFYLLQRGVPTLYADVMSRRRLVLSAVMVSNGSGPGNDTAAADTIDIEVNVPTATAYVTVAGCIFIVLLSMCVIYLPTSRVRLSPDTTPAAQYVQILTDDLYPDLVHKKRLRFANGDCLLFNEYVVDSIVLHAKRDQSKTIYL</sequence>
<gene>
    <name evidence="2" type="ORF">DD238_008435</name>
</gene>
<keyword evidence="3" id="KW-1185">Reference proteome</keyword>
<feature type="transmembrane region" description="Helical" evidence="1">
    <location>
        <begin position="181"/>
        <end position="202"/>
    </location>
</feature>
<evidence type="ECO:0008006" key="4">
    <source>
        <dbReference type="Google" id="ProtNLM"/>
    </source>
</evidence>
<evidence type="ECO:0000313" key="2">
    <source>
        <dbReference type="EMBL" id="RMX63743.1"/>
    </source>
</evidence>
<feature type="transmembrane region" description="Helical" evidence="1">
    <location>
        <begin position="668"/>
        <end position="690"/>
    </location>
</feature>
<dbReference type="EMBL" id="QLLG01000369">
    <property type="protein sequence ID" value="RMX63743.1"/>
    <property type="molecule type" value="Genomic_DNA"/>
</dbReference>
<dbReference type="VEuPathDB" id="FungiDB:DD237_007970"/>
<protein>
    <recommendedName>
        <fullName evidence="4">Transmembrane protein</fullName>
    </recommendedName>
</protein>
<dbReference type="Proteomes" id="UP000282087">
    <property type="component" value="Unassembled WGS sequence"/>
</dbReference>
<evidence type="ECO:0000256" key="1">
    <source>
        <dbReference type="SAM" id="Phobius"/>
    </source>
</evidence>
<reference evidence="2 3" key="1">
    <citation type="submission" date="2018-06" db="EMBL/GenBank/DDBJ databases">
        <title>Comparative genomics of downy mildews reveals potential adaptations to biotrophy.</title>
        <authorList>
            <person name="Fletcher K."/>
            <person name="Klosterman S.J."/>
            <person name="Derevnina L."/>
            <person name="Martin F."/>
            <person name="Koike S."/>
            <person name="Reyes Chin-Wo S."/>
            <person name="Mou B."/>
            <person name="Michelmore R."/>
        </authorList>
    </citation>
    <scope>NUCLEOTIDE SEQUENCE [LARGE SCALE GENOMIC DNA]</scope>
    <source>
        <strain evidence="2 3">R14</strain>
    </source>
</reference>
<keyword evidence="1" id="KW-1133">Transmembrane helix</keyword>